<evidence type="ECO:0000313" key="1">
    <source>
        <dbReference type="EMBL" id="NDJ96774.1"/>
    </source>
</evidence>
<dbReference type="EMBL" id="GHBR01001598">
    <property type="protein sequence ID" value="NDJ96774.1"/>
    <property type="molecule type" value="Transcribed_RNA"/>
</dbReference>
<accession>A0A6B2FYK0</accession>
<proteinExistence type="predicted"/>
<organism evidence="1">
    <name type="scientific">Myxobolus squamalis</name>
    <name type="common">Myxosporean</name>
    <dbReference type="NCBI Taxonomy" id="59785"/>
    <lineage>
        <taxon>Eukaryota</taxon>
        <taxon>Metazoa</taxon>
        <taxon>Cnidaria</taxon>
        <taxon>Myxozoa</taxon>
        <taxon>Myxosporea</taxon>
        <taxon>Bivalvulida</taxon>
        <taxon>Platysporina</taxon>
        <taxon>Myxobolidae</taxon>
        <taxon>Myxobolus</taxon>
    </lineage>
</organism>
<dbReference type="InterPro" id="IPR029021">
    <property type="entry name" value="Prot-tyrosine_phosphatase-like"/>
</dbReference>
<dbReference type="AlphaFoldDB" id="A0A6B2FYK0"/>
<protein>
    <submittedName>
        <fullName evidence="1">Protein phosphatase Slingshot homolog 1 (Trinotate prediction)</fullName>
    </submittedName>
</protein>
<sequence length="113" mass="13238">MKYFHWNASLSFGFLKSKRSIIKPNWGFEKQLHLYDAILNSSRNRAIFNSVPNKLPPTRILSQNRINIFPSTSLKQLSHQYNILIILLEMTTTIINFEVIDNRTTEFLIVITI</sequence>
<reference evidence="1" key="1">
    <citation type="submission" date="2018-11" db="EMBL/GenBank/DDBJ databases">
        <title>Myxobolus squamalis genome and transcriptome.</title>
        <authorList>
            <person name="Yahalomi D."/>
            <person name="Atkinson S.D."/>
            <person name="Neuhof M."/>
            <person name="Chang E.S."/>
            <person name="Philippe H."/>
            <person name="Cartwright P."/>
            <person name="Bartholomew J.L."/>
            <person name="Huchon D."/>
        </authorList>
    </citation>
    <scope>NUCLEOTIDE SEQUENCE</scope>
    <source>
        <strain evidence="1">71B08</strain>
        <tissue evidence="1">Whole</tissue>
    </source>
</reference>
<dbReference type="Gene3D" id="3.90.190.10">
    <property type="entry name" value="Protein tyrosine phosphatase superfamily"/>
    <property type="match status" value="1"/>
</dbReference>
<name>A0A6B2FYK0_MYXSQ</name>